<accession>A0ABR7M6V9</accession>
<reference evidence="2 3" key="1">
    <citation type="submission" date="2016-07" db="EMBL/GenBank/DDBJ databases">
        <title>Genome analysis of Flavihumibacter stibioxidans YS-17.</title>
        <authorList>
            <person name="Shi K."/>
            <person name="Han Y."/>
            <person name="Wang G."/>
        </authorList>
    </citation>
    <scope>NUCLEOTIDE SEQUENCE [LARGE SCALE GENOMIC DNA]</scope>
    <source>
        <strain evidence="2 3">YS-17</strain>
    </source>
</reference>
<sequence>MKIFFLISAILLCYVCSSQDAIDKTEIKSKDTTIVGMVIDQDSVFFKQRYTRSEPAHYFGVHHVKIGLFVISRNQITDTLVIAYVFNYFTEVKQYFRKFGLKKGDKYVFAVSEFNPCQCDFPKLQGICGDDGFFLTDRSQLIKRYKKIHRIIFATKWRLDSKKRKNI</sequence>
<gene>
    <name evidence="2" type="ORF">BC349_19380</name>
</gene>
<dbReference type="Proteomes" id="UP000765802">
    <property type="component" value="Unassembled WGS sequence"/>
</dbReference>
<protein>
    <submittedName>
        <fullName evidence="2">Uncharacterized protein</fullName>
    </submittedName>
</protein>
<dbReference type="EMBL" id="MBUA01000002">
    <property type="protein sequence ID" value="MBC6490646.1"/>
    <property type="molecule type" value="Genomic_DNA"/>
</dbReference>
<comment type="caution">
    <text evidence="2">The sequence shown here is derived from an EMBL/GenBank/DDBJ whole genome shotgun (WGS) entry which is preliminary data.</text>
</comment>
<feature type="signal peptide" evidence="1">
    <location>
        <begin position="1"/>
        <end position="21"/>
    </location>
</feature>
<evidence type="ECO:0000313" key="2">
    <source>
        <dbReference type="EMBL" id="MBC6490646.1"/>
    </source>
</evidence>
<organism evidence="2 3">
    <name type="scientific">Flavihumibacter stibioxidans</name>
    <dbReference type="NCBI Taxonomy" id="1834163"/>
    <lineage>
        <taxon>Bacteria</taxon>
        <taxon>Pseudomonadati</taxon>
        <taxon>Bacteroidota</taxon>
        <taxon>Chitinophagia</taxon>
        <taxon>Chitinophagales</taxon>
        <taxon>Chitinophagaceae</taxon>
        <taxon>Flavihumibacter</taxon>
    </lineage>
</organism>
<keyword evidence="3" id="KW-1185">Reference proteome</keyword>
<keyword evidence="1" id="KW-0732">Signal</keyword>
<evidence type="ECO:0000256" key="1">
    <source>
        <dbReference type="SAM" id="SignalP"/>
    </source>
</evidence>
<dbReference type="RefSeq" id="WP_187256010.1">
    <property type="nucleotide sequence ID" value="NZ_JBHULF010000019.1"/>
</dbReference>
<feature type="chain" id="PRO_5045834630" evidence="1">
    <location>
        <begin position="22"/>
        <end position="167"/>
    </location>
</feature>
<evidence type="ECO:0000313" key="3">
    <source>
        <dbReference type="Proteomes" id="UP000765802"/>
    </source>
</evidence>
<proteinExistence type="predicted"/>
<name>A0ABR7M6V9_9BACT</name>